<evidence type="ECO:0000259" key="2">
    <source>
        <dbReference type="SMART" id="SM00470"/>
    </source>
</evidence>
<dbReference type="Proteomes" id="UP001596977">
    <property type="component" value="Unassembled WGS sequence"/>
</dbReference>
<accession>A0ABW3HAF4</accession>
<dbReference type="SMART" id="SM00470">
    <property type="entry name" value="ParB"/>
    <property type="match status" value="1"/>
</dbReference>
<reference evidence="4" key="1">
    <citation type="journal article" date="2019" name="Int. J. Syst. Evol. Microbiol.">
        <title>The Global Catalogue of Microorganisms (GCM) 10K type strain sequencing project: providing services to taxonomists for standard genome sequencing and annotation.</title>
        <authorList>
            <consortium name="The Broad Institute Genomics Platform"/>
            <consortium name="The Broad Institute Genome Sequencing Center for Infectious Disease"/>
            <person name="Wu L."/>
            <person name="Ma J."/>
        </authorList>
    </citation>
    <scope>NUCLEOTIDE SEQUENCE [LARGE SCALE GENOMIC DNA]</scope>
    <source>
        <strain evidence="4">CCUG 62982</strain>
    </source>
</reference>
<protein>
    <submittedName>
        <fullName evidence="3">ParB/RepB/Spo0J family partition protein</fullName>
    </submittedName>
</protein>
<feature type="domain" description="ParB-like N-terminal" evidence="2">
    <location>
        <begin position="4"/>
        <end position="108"/>
    </location>
</feature>
<proteinExistence type="predicted"/>
<dbReference type="CDD" id="cd16406">
    <property type="entry name" value="ParB_N_like"/>
    <property type="match status" value="1"/>
</dbReference>
<name>A0ABW3HAF4_9SPHN</name>
<comment type="caution">
    <text evidence="3">The sequence shown here is derived from an EMBL/GenBank/DDBJ whole genome shotgun (WGS) entry which is preliminary data.</text>
</comment>
<evidence type="ECO:0000256" key="1">
    <source>
        <dbReference type="SAM" id="MobiDB-lite"/>
    </source>
</evidence>
<dbReference type="InterPro" id="IPR050336">
    <property type="entry name" value="Chromosome_partition/occlusion"/>
</dbReference>
<dbReference type="Pfam" id="PF02195">
    <property type="entry name" value="ParB_N"/>
    <property type="match status" value="1"/>
</dbReference>
<evidence type="ECO:0000313" key="3">
    <source>
        <dbReference type="EMBL" id="MFD0948147.1"/>
    </source>
</evidence>
<dbReference type="SUPFAM" id="SSF110849">
    <property type="entry name" value="ParB/Sulfiredoxin"/>
    <property type="match status" value="1"/>
</dbReference>
<sequence>MTFRTLTVEQLEVSPFNARSNLIDANSVDGMAESLLKRGQLYPLVVHPMRGTSGNRQKFGAIAGGRRLRAFRKLVAAGKLPADHPIEVIVREGMSEGELLELSLAENLVRRELRPYEVYQACARAARRGRSIAEIAETNGQESETVRRWIRLGNLAKPIFDALVEGHLTPDQAKAFGATEDQALQLHAWKEWLQLPQFGRDATVIRKLLKVGDDELVRMLRFVGAGEYERAGGRFEPDLFAEGADGRGILLDEGLLRGMAAEKLDALRAQLRTRAGRPGLRFAATPPANSHGFVEQGLRVRPELPALSDDEESEIARLHGRQADLEEQAVAHVDPVTGRPLPGSEAAIAAIDAEYDPNAARILELEAKRPIVLPEGDVIGVIDLGEDGDPEVSWWWADREAQAAALDRTGARPPARPAPSPRPAPASRRAAAIAEDRPIGVGAAIPRPSTASDMTARPRADARLKDSTGLTAEGIQSIRSLRRALLASLLLHDAADGGTVGRDYLVWAQMRALYTSDPEYRIGMAALAWPERDNDIAAAMIERNLTGVTTRREQAAFGAAAFLTERDLAAAFRAYRALSEDIKSRAAALVAAAALKRSLGAGADGYALPVHDAVAAETGQSADILVRERVWEPDESFLNLFSRDHRLAIAEQLLGSADRAGLLALSRLRSADLSRALLSHVRDARGWVHPLLRFHDPIEVPAAAPATSQLHEAAE</sequence>
<dbReference type="PANTHER" id="PTHR33375:SF7">
    <property type="entry name" value="CHROMOSOME 2-PARTITIONING PROTEIN PARB-RELATED"/>
    <property type="match status" value="1"/>
</dbReference>
<keyword evidence="4" id="KW-1185">Reference proteome</keyword>
<dbReference type="InterPro" id="IPR036086">
    <property type="entry name" value="ParB/Sulfiredoxin_sf"/>
</dbReference>
<organism evidence="3 4">
    <name type="scientific">Sphingomonas canadensis</name>
    <dbReference type="NCBI Taxonomy" id="1219257"/>
    <lineage>
        <taxon>Bacteria</taxon>
        <taxon>Pseudomonadati</taxon>
        <taxon>Pseudomonadota</taxon>
        <taxon>Alphaproteobacteria</taxon>
        <taxon>Sphingomonadales</taxon>
        <taxon>Sphingomonadaceae</taxon>
        <taxon>Sphingomonas</taxon>
    </lineage>
</organism>
<dbReference type="PANTHER" id="PTHR33375">
    <property type="entry name" value="CHROMOSOME-PARTITIONING PROTEIN PARB-RELATED"/>
    <property type="match status" value="1"/>
</dbReference>
<dbReference type="InterPro" id="IPR003115">
    <property type="entry name" value="ParB_N"/>
</dbReference>
<dbReference type="EMBL" id="JBHTJG010000010">
    <property type="protein sequence ID" value="MFD0948147.1"/>
    <property type="molecule type" value="Genomic_DNA"/>
</dbReference>
<dbReference type="RefSeq" id="WP_264945990.1">
    <property type="nucleotide sequence ID" value="NZ_JAPDRA010000010.1"/>
</dbReference>
<evidence type="ECO:0000313" key="4">
    <source>
        <dbReference type="Proteomes" id="UP001596977"/>
    </source>
</evidence>
<feature type="region of interest" description="Disordered" evidence="1">
    <location>
        <begin position="405"/>
        <end position="429"/>
    </location>
</feature>
<dbReference type="SUPFAM" id="SSF109709">
    <property type="entry name" value="KorB DNA-binding domain-like"/>
    <property type="match status" value="1"/>
</dbReference>
<gene>
    <name evidence="3" type="ORF">ACFQ1E_17525</name>
</gene>
<dbReference type="Gene3D" id="1.10.10.2830">
    <property type="match status" value="1"/>
</dbReference>
<dbReference type="Gene3D" id="3.90.1530.30">
    <property type="match status" value="1"/>
</dbReference>
<feature type="compositionally biased region" description="Pro residues" evidence="1">
    <location>
        <begin position="414"/>
        <end position="424"/>
    </location>
</feature>
<feature type="region of interest" description="Disordered" evidence="1">
    <location>
        <begin position="442"/>
        <end position="461"/>
    </location>
</feature>